<feature type="domain" description="Nuclease SbcCD subunit D C-terminal" evidence="9">
    <location>
        <begin position="266"/>
        <end position="351"/>
    </location>
</feature>
<evidence type="ECO:0000256" key="7">
    <source>
        <dbReference type="RuleBase" id="RU363069"/>
    </source>
</evidence>
<evidence type="ECO:0000259" key="8">
    <source>
        <dbReference type="Pfam" id="PF00149"/>
    </source>
</evidence>
<gene>
    <name evidence="7 10" type="primary">sbcD</name>
    <name evidence="10" type="ORF">GCM10007147_00080</name>
</gene>
<name>A0A918X5R7_9ACTN</name>
<keyword evidence="7" id="KW-0235">DNA replication</keyword>
<dbReference type="GO" id="GO:0008408">
    <property type="term" value="F:3'-5' exonuclease activity"/>
    <property type="evidence" value="ECO:0007669"/>
    <property type="project" value="InterPro"/>
</dbReference>
<dbReference type="EMBL" id="BMXL01000001">
    <property type="protein sequence ID" value="GHD14236.1"/>
    <property type="molecule type" value="Genomic_DNA"/>
</dbReference>
<sequence>MRLLHTSDWHLGRSFHRENLLDAQGRVLDHLVETIRSEAVDVVVVAGDLYDRALPPVDAVRLFDRTLARIHATGARAVLISGNHDSMARMSFATDLIDASGIHMRSSMEGVGSPVVIDDEHGPVAFYGIPYLEPEIARHHWGLSERGHPAALGHAMELVRADLAQRPGARSVVLSHAFVTGGEPCDSERDISVGGASHVPRSLYDGVDYAALGHLHGRQTLSGAVRYSGSPLAYSFSEEHQVKGYWIVDLDASGLAGAEFVRAPVPRPLARIRGRIDDLLSDPDQERFTDHWLQITLTDPRRPAQPMDRLRERFPHALVLDFDPEGGAPEHRPVTARITGRDERAVVADFVEWARGAPVSEEERALVDTAVEEVRLQEGAR</sequence>
<evidence type="ECO:0000256" key="1">
    <source>
        <dbReference type="ARBA" id="ARBA00010555"/>
    </source>
</evidence>
<reference evidence="10 11" key="1">
    <citation type="journal article" date="2014" name="Int. J. Syst. Evol. Microbiol.">
        <title>Complete genome sequence of Corynebacterium casei LMG S-19264T (=DSM 44701T), isolated from a smear-ripened cheese.</title>
        <authorList>
            <consortium name="US DOE Joint Genome Institute (JGI-PGF)"/>
            <person name="Walter F."/>
            <person name="Albersmeier A."/>
            <person name="Kalinowski J."/>
            <person name="Ruckert C."/>
        </authorList>
    </citation>
    <scope>NUCLEOTIDE SEQUENCE [LARGE SCALE GENOMIC DNA]</scope>
    <source>
        <strain evidence="10 11">KCTC 19473</strain>
    </source>
</reference>
<evidence type="ECO:0000256" key="4">
    <source>
        <dbReference type="ARBA" id="ARBA00022722"/>
    </source>
</evidence>
<dbReference type="GO" id="GO:0004519">
    <property type="term" value="F:endonuclease activity"/>
    <property type="evidence" value="ECO:0007669"/>
    <property type="project" value="UniProtKB-KW"/>
</dbReference>
<protein>
    <recommendedName>
        <fullName evidence="3 7">Nuclease SbcCD subunit D</fullName>
    </recommendedName>
</protein>
<dbReference type="InterPro" id="IPR004843">
    <property type="entry name" value="Calcineurin-like_PHP"/>
</dbReference>
<dbReference type="PANTHER" id="PTHR30337:SF0">
    <property type="entry name" value="NUCLEASE SBCCD SUBUNIT D"/>
    <property type="match status" value="1"/>
</dbReference>
<dbReference type="GO" id="GO:0006260">
    <property type="term" value="P:DNA replication"/>
    <property type="evidence" value="ECO:0007669"/>
    <property type="project" value="UniProtKB-KW"/>
</dbReference>
<evidence type="ECO:0000256" key="6">
    <source>
        <dbReference type="ARBA" id="ARBA00022839"/>
    </source>
</evidence>
<feature type="domain" description="Calcineurin-like phosphoesterase" evidence="8">
    <location>
        <begin position="1"/>
        <end position="217"/>
    </location>
</feature>
<dbReference type="AlphaFoldDB" id="A0A918X5R7"/>
<keyword evidence="4 7" id="KW-0540">Nuclease</keyword>
<keyword evidence="11" id="KW-1185">Reference proteome</keyword>
<evidence type="ECO:0000256" key="3">
    <source>
        <dbReference type="ARBA" id="ARBA00013365"/>
    </source>
</evidence>
<dbReference type="NCBIfam" id="TIGR00619">
    <property type="entry name" value="sbcd"/>
    <property type="match status" value="1"/>
</dbReference>
<keyword evidence="7" id="KW-0255">Endonuclease</keyword>
<evidence type="ECO:0000256" key="2">
    <source>
        <dbReference type="ARBA" id="ARBA00011322"/>
    </source>
</evidence>
<evidence type="ECO:0000313" key="11">
    <source>
        <dbReference type="Proteomes" id="UP000654947"/>
    </source>
</evidence>
<proteinExistence type="inferred from homology"/>
<dbReference type="InterPro" id="IPR029052">
    <property type="entry name" value="Metallo-depent_PP-like"/>
</dbReference>
<keyword evidence="6 7" id="KW-0269">Exonuclease</keyword>
<organism evidence="10 11">
    <name type="scientific">Nocardiopsis kunsanensis</name>
    <dbReference type="NCBI Taxonomy" id="141693"/>
    <lineage>
        <taxon>Bacteria</taxon>
        <taxon>Bacillati</taxon>
        <taxon>Actinomycetota</taxon>
        <taxon>Actinomycetes</taxon>
        <taxon>Streptosporangiales</taxon>
        <taxon>Nocardiopsidaceae</taxon>
        <taxon>Nocardiopsis</taxon>
    </lineage>
</organism>
<evidence type="ECO:0000256" key="5">
    <source>
        <dbReference type="ARBA" id="ARBA00022801"/>
    </source>
</evidence>
<dbReference type="Pfam" id="PF00149">
    <property type="entry name" value="Metallophos"/>
    <property type="match status" value="1"/>
</dbReference>
<keyword evidence="5 7" id="KW-0378">Hydrolase</keyword>
<comment type="caution">
    <text evidence="10">The sequence shown here is derived from an EMBL/GenBank/DDBJ whole genome shotgun (WGS) entry which is preliminary data.</text>
</comment>
<dbReference type="Gene3D" id="3.60.21.10">
    <property type="match status" value="1"/>
</dbReference>
<evidence type="ECO:0000259" key="9">
    <source>
        <dbReference type="Pfam" id="PF12320"/>
    </source>
</evidence>
<dbReference type="InterPro" id="IPR041796">
    <property type="entry name" value="Mre11_N"/>
</dbReference>
<dbReference type="PANTHER" id="PTHR30337">
    <property type="entry name" value="COMPONENT OF ATP-DEPENDENT DSDNA EXONUCLEASE"/>
    <property type="match status" value="1"/>
</dbReference>
<accession>A0A918X5R7</accession>
<comment type="similarity">
    <text evidence="1 7">Belongs to the SbcD family.</text>
</comment>
<dbReference type="InterPro" id="IPR004593">
    <property type="entry name" value="SbcD"/>
</dbReference>
<dbReference type="SUPFAM" id="SSF56300">
    <property type="entry name" value="Metallo-dependent phosphatases"/>
    <property type="match status" value="1"/>
</dbReference>
<dbReference type="InterPro" id="IPR050535">
    <property type="entry name" value="DNA_Repair-Maintenance_Comp"/>
</dbReference>
<evidence type="ECO:0000313" key="10">
    <source>
        <dbReference type="EMBL" id="GHD14236.1"/>
    </source>
</evidence>
<dbReference type="Pfam" id="PF12320">
    <property type="entry name" value="SbcD_C"/>
    <property type="match status" value="1"/>
</dbReference>
<dbReference type="GO" id="GO:0006310">
    <property type="term" value="P:DNA recombination"/>
    <property type="evidence" value="ECO:0007669"/>
    <property type="project" value="UniProtKB-KW"/>
</dbReference>
<comment type="subunit">
    <text evidence="2 7">Heterodimer of SbcC and SbcD.</text>
</comment>
<dbReference type="CDD" id="cd00840">
    <property type="entry name" value="MPP_Mre11_N"/>
    <property type="match status" value="1"/>
</dbReference>
<dbReference type="Proteomes" id="UP000654947">
    <property type="component" value="Unassembled WGS sequence"/>
</dbReference>
<keyword evidence="7" id="KW-0233">DNA recombination</keyword>
<dbReference type="InterPro" id="IPR026843">
    <property type="entry name" value="SbcD_C"/>
</dbReference>
<comment type="function">
    <text evidence="7">SbcCD cleaves DNA hairpin structures. These structures can inhibit DNA replication and are intermediates in certain DNA recombination reactions. The complex acts as a 3'-&gt;5' double strand exonuclease that can open hairpins. It also has a 5' single-strand endonuclease activity.</text>
</comment>